<dbReference type="RefSeq" id="XP_013235644.1">
    <property type="nucleotide sequence ID" value="XM_013380190.1"/>
</dbReference>
<dbReference type="GeneID" id="25255770"/>
<proteinExistence type="predicted"/>
<evidence type="ECO:0000313" key="2">
    <source>
        <dbReference type="Proteomes" id="UP000030747"/>
    </source>
</evidence>
<dbReference type="Proteomes" id="UP000030747">
    <property type="component" value="Unassembled WGS sequence"/>
</dbReference>
<evidence type="ECO:0008006" key="3">
    <source>
        <dbReference type="Google" id="ProtNLM"/>
    </source>
</evidence>
<dbReference type="AlphaFoldDB" id="U6L3C5"/>
<reference evidence="1" key="2">
    <citation type="submission" date="2013-10" db="EMBL/GenBank/DDBJ databases">
        <authorList>
            <person name="Aslett M."/>
        </authorList>
    </citation>
    <scope>NUCLEOTIDE SEQUENCE [LARGE SCALE GENOMIC DNA]</scope>
    <source>
        <strain evidence="1">Houghton</strain>
    </source>
</reference>
<feature type="non-terminal residue" evidence="1">
    <location>
        <position position="103"/>
    </location>
</feature>
<dbReference type="SUPFAM" id="SSF48371">
    <property type="entry name" value="ARM repeat"/>
    <property type="match status" value="1"/>
</dbReference>
<dbReference type="InterPro" id="IPR016024">
    <property type="entry name" value="ARM-type_fold"/>
</dbReference>
<protein>
    <recommendedName>
        <fullName evidence="3">Importin N-terminal domain-containing protein</fullName>
    </recommendedName>
</protein>
<dbReference type="InterPro" id="IPR011989">
    <property type="entry name" value="ARM-like"/>
</dbReference>
<accession>U6L3C5</accession>
<sequence length="103" mass="10578">MEAAVAPPTAANFEAIAAALESPDSSSRQQAQQLLQQLQQQREDCSELCLAIVDAAADAAAATVAAILLRSAALWHWNAHIAAKRAAATRELCADPGDAAAAA</sequence>
<gene>
    <name evidence="1" type="ORF">ETH_00033520</name>
</gene>
<keyword evidence="2" id="KW-1185">Reference proteome</keyword>
<dbReference type="Gene3D" id="1.25.10.10">
    <property type="entry name" value="Leucine-rich Repeat Variant"/>
    <property type="match status" value="1"/>
</dbReference>
<name>U6L3C5_EIMTE</name>
<organism evidence="1 2">
    <name type="scientific">Eimeria tenella</name>
    <name type="common">Coccidian parasite</name>
    <dbReference type="NCBI Taxonomy" id="5802"/>
    <lineage>
        <taxon>Eukaryota</taxon>
        <taxon>Sar</taxon>
        <taxon>Alveolata</taxon>
        <taxon>Apicomplexa</taxon>
        <taxon>Conoidasida</taxon>
        <taxon>Coccidia</taxon>
        <taxon>Eucoccidiorida</taxon>
        <taxon>Eimeriorina</taxon>
        <taxon>Eimeriidae</taxon>
        <taxon>Eimeria</taxon>
    </lineage>
</organism>
<evidence type="ECO:0000313" key="1">
    <source>
        <dbReference type="EMBL" id="CDJ44897.1"/>
    </source>
</evidence>
<reference evidence="1" key="1">
    <citation type="submission" date="2013-10" db="EMBL/GenBank/DDBJ databases">
        <title>Genomic analysis of the causative agents of coccidiosis in chickens.</title>
        <authorList>
            <person name="Reid A.J."/>
            <person name="Blake D."/>
            <person name="Billington K."/>
            <person name="Browne H."/>
            <person name="Dunn M."/>
            <person name="Hung S."/>
            <person name="Kawahara F."/>
            <person name="Miranda-Saavedra D."/>
            <person name="Mourier T."/>
            <person name="Nagra H."/>
            <person name="Otto T.D."/>
            <person name="Rawlings N."/>
            <person name="Sanchez A."/>
            <person name="Sanders M."/>
            <person name="Subramaniam C."/>
            <person name="Tay Y."/>
            <person name="Dear P."/>
            <person name="Doerig C."/>
            <person name="Gruber A."/>
            <person name="Parkinson J."/>
            <person name="Shirley M."/>
            <person name="Wan K.L."/>
            <person name="Berriman M."/>
            <person name="Tomley F."/>
            <person name="Pain A."/>
        </authorList>
    </citation>
    <scope>NUCLEOTIDE SEQUENCE [LARGE SCALE GENOMIC DNA]</scope>
    <source>
        <strain evidence="1">Houghton</strain>
    </source>
</reference>
<dbReference type="EMBL" id="HG677788">
    <property type="protein sequence ID" value="CDJ44897.1"/>
    <property type="molecule type" value="Genomic_DNA"/>
</dbReference>